<keyword evidence="1" id="KW-0378">Hydrolase</keyword>
<keyword evidence="2" id="KW-0002">3D-structure</keyword>
<gene>
    <name evidence="1" type="ORF">Py04_0872</name>
</gene>
<dbReference type="EMBL" id="CP003534">
    <property type="protein sequence ID" value="AFK22464.1"/>
    <property type="molecule type" value="Genomic_DNA"/>
</dbReference>
<dbReference type="PDB" id="4CMR">
    <property type="method" value="X-ray"/>
    <property type="resolution" value="1.80 A"/>
    <property type="chains" value="A/B=1-597"/>
</dbReference>
<accession>A0ACD6B8M0</accession>
<evidence type="ECO:0007829" key="2">
    <source>
        <dbReference type="PDB" id="4CMR"/>
    </source>
</evidence>
<proteinExistence type="evidence at protein level"/>
<organism evidence="1">
    <name type="scientific">Pyrococcus sp. ST04</name>
    <dbReference type="NCBI Taxonomy" id="1183377"/>
    <lineage>
        <taxon>Archaea</taxon>
        <taxon>Methanobacteriati</taxon>
        <taxon>Methanobacteriota</taxon>
        <taxon>Thermococci</taxon>
        <taxon>Thermococcales</taxon>
        <taxon>Thermococcaceae</taxon>
        <taxon>Pyrococcus</taxon>
    </lineage>
</organism>
<reference evidence="1" key="2">
    <citation type="submission" date="2012-05" db="EMBL/GenBank/DDBJ databases">
        <authorList>
            <person name="Jung J.-H."/>
            <person name="Lee J.-H."/>
            <person name="Holden J.F."/>
            <person name="Seo D.-H."/>
            <person name="Shin H."/>
            <person name="Kim W."/>
            <person name="Ryu S."/>
            <person name="Park C.-S."/>
        </authorList>
    </citation>
    <scope>NUCLEOTIDE SEQUENCE</scope>
    <source>
        <strain evidence="1">ST04</strain>
    </source>
</reference>
<protein>
    <submittedName>
        <fullName evidence="1">Glycosyl hydrolase/deacetylase family protein</fullName>
    </submittedName>
</protein>
<name>A0ACD6B8M0_9EURY</name>
<evidence type="ECO:0000313" key="1">
    <source>
        <dbReference type="EMBL" id="AFK22464.1"/>
    </source>
</evidence>
<accession>I3RE04</accession>
<feature type="disulfide bond" evidence="2">
    <location>
        <begin position="193"/>
        <end position="303"/>
    </location>
</feature>
<reference evidence="2" key="3">
    <citation type="journal article" date="2014" name="Acta Crystallogr. D">
        <title>Structural features underlying the selective cleavage of a novel exo-type maltose-forming amylase from Pyrococcus sp. ST04.</title>
        <authorList>
            <person name="Park K.H."/>
            <person name="Jung J.H."/>
            <person name="Park S.G."/>
            <person name="Lee M.E."/>
            <person name="Holden J.F."/>
            <person name="Park C.S."/>
            <person name="Woo E.J."/>
        </authorList>
    </citation>
    <scope>X-RAY CRYSTALLOGRAPHY (1.80 ANGSTROMS) OF 1-597</scope>
    <scope>DISULFIDE BONDS</scope>
</reference>
<sequence length="597" mass="70191">MYMKFTYHFHAYQPGDIIYVHDGSGWDPIKYSERLSPVALEIREEEVKGRNWTRAMIKAYEYVDETLRMLDEGAVSVDFEPFTLYMVLKYKPKIYGEIVETLETHVEPTVTVPFHPIMPHLSHFEQEILSKVSFDFYLPFIARKPIVSFWLPENVITKDTAKIVTSATDKDVVFLLDERQFIGVNIPQARFSCNKYLCDGKSAFVFGRIHYISDAFAFNTLDVEGLTRAVAEGCVDVFKEKEGIEYLVFLSSDLESLVANPKQLDRFLGWIDGLKKRGIEIINVAEFIRKKVSNEYKSLPGECSESFRINVKDYSSWSDYFDLSVDGRTSDMRWTGIRREDNVVIHRWYKERKVSQLWKFAFMKLFRELNRAVRFGVIDMLRTQGVSDIEKIKEFLVRYSRVFFREHYEYFELDTSVDYVMEPIHEADPSLALKLGRIYYLMLLANHSCPRFWENIDTRVTFGNVATISKALIELMELYMEENEERANYIFLEYMKLLAFPQLYYDYDLFRMKGLEGWETTEKAWFESLRSEVPNSKYNVVTRAALYVGKRDLPPDMRSVIDTLYDLEEAVPDTGHIPGEMHGKWENKEWCEHKGKD</sequence>
<reference evidence="1" key="1">
    <citation type="journal article" date="2012" name="J. Bacteriol.">
        <title>Complete Genome Sequence of the Hyperthermophilic Archaeon Pyrococcus sp. Strain ST04, Isolated from a Deep-Sea Hydrothermal Sulfide Chimney on the Juan de Fuca Ridge.</title>
        <authorList>
            <person name="Jung J.H."/>
            <person name="Lee J.H."/>
            <person name="Holden J.F."/>
            <person name="Seo D.H."/>
            <person name="Shin H."/>
            <person name="Kim H.Y."/>
            <person name="Kim W."/>
            <person name="Ryu S."/>
            <person name="Park C.S."/>
        </authorList>
    </citation>
    <scope>NUCLEOTIDE SEQUENCE</scope>
    <source>
        <strain evidence="1">ST04</strain>
    </source>
</reference>